<accession>A0A139RNA5</accession>
<dbReference type="Pfam" id="PF04165">
    <property type="entry name" value="DUF401"/>
    <property type="match status" value="1"/>
</dbReference>
<gene>
    <name evidence="2" type="ORF">SORDD17_00536</name>
</gene>
<keyword evidence="1" id="KW-1133">Transmembrane helix</keyword>
<organism evidence="2 3">
    <name type="scientific">Streptococcus oralis</name>
    <dbReference type="NCBI Taxonomy" id="1303"/>
    <lineage>
        <taxon>Bacteria</taxon>
        <taxon>Bacillati</taxon>
        <taxon>Bacillota</taxon>
        <taxon>Bacilli</taxon>
        <taxon>Lactobacillales</taxon>
        <taxon>Streptococcaceae</taxon>
        <taxon>Streptococcus</taxon>
    </lineage>
</organism>
<sequence>MFLVLVFKAFLDHTGVLASLPEALQQLPIPTFLIFVLLFFLGGIISGAAGIIALGAPIAYASFPDAGIPFVILLMSATHAASQLSPTHVCLTVVSEYYGSSLMKLIRRTLPYSLSTILFALLYYLILTVLSSK</sequence>
<dbReference type="Proteomes" id="UP000072989">
    <property type="component" value="Unassembled WGS sequence"/>
</dbReference>
<evidence type="ECO:0000256" key="1">
    <source>
        <dbReference type="SAM" id="Phobius"/>
    </source>
</evidence>
<dbReference type="EMBL" id="LQZE01000111">
    <property type="protein sequence ID" value="KXU16257.1"/>
    <property type="molecule type" value="Genomic_DNA"/>
</dbReference>
<evidence type="ECO:0000313" key="3">
    <source>
        <dbReference type="Proteomes" id="UP000072989"/>
    </source>
</evidence>
<feature type="transmembrane region" description="Helical" evidence="1">
    <location>
        <begin position="109"/>
        <end position="130"/>
    </location>
</feature>
<name>A0A139RNA5_STROR</name>
<feature type="transmembrane region" description="Helical" evidence="1">
    <location>
        <begin position="34"/>
        <end position="56"/>
    </location>
</feature>
<evidence type="ECO:0000313" key="2">
    <source>
        <dbReference type="EMBL" id="KXU16257.1"/>
    </source>
</evidence>
<keyword evidence="1" id="KW-0812">Transmembrane</keyword>
<comment type="caution">
    <text evidence="2">The sequence shown here is derived from an EMBL/GenBank/DDBJ whole genome shotgun (WGS) entry which is preliminary data.</text>
</comment>
<protein>
    <submittedName>
        <fullName evidence="2">Uncharacterized protein</fullName>
    </submittedName>
</protein>
<proteinExistence type="predicted"/>
<dbReference type="InterPro" id="IPR007294">
    <property type="entry name" value="DUF401"/>
</dbReference>
<dbReference type="AlphaFoldDB" id="A0A139RNA5"/>
<keyword evidence="1" id="KW-0472">Membrane</keyword>
<reference evidence="2 3" key="1">
    <citation type="submission" date="2016-01" db="EMBL/GenBank/DDBJ databases">
        <title>Highly variable Streptococcus oralis are common among viridans streptococci isolated from primates.</title>
        <authorList>
            <person name="Denapaite D."/>
            <person name="Rieger M."/>
            <person name="Koendgen S."/>
            <person name="Brueckner R."/>
            <person name="Ochigava I."/>
            <person name="Kappeler P."/>
            <person name="Maetz-Rensing K."/>
            <person name="Leendertz F."/>
            <person name="Hakenbeck R."/>
        </authorList>
    </citation>
    <scope>NUCLEOTIDE SEQUENCE [LARGE SCALE GENOMIC DNA]</scope>
    <source>
        <strain evidence="2 3">DD17</strain>
    </source>
</reference>